<protein>
    <submittedName>
        <fullName evidence="2">Uncharacterized protein</fullName>
    </submittedName>
</protein>
<keyword evidence="1" id="KW-0175">Coiled coil</keyword>
<organism evidence="2">
    <name type="scientific">viral metagenome</name>
    <dbReference type="NCBI Taxonomy" id="1070528"/>
    <lineage>
        <taxon>unclassified sequences</taxon>
        <taxon>metagenomes</taxon>
        <taxon>organismal metagenomes</taxon>
    </lineage>
</organism>
<reference evidence="2" key="1">
    <citation type="journal article" date="2020" name="Nature">
        <title>Giant virus diversity and host interactions through global metagenomics.</title>
        <authorList>
            <person name="Schulz F."/>
            <person name="Roux S."/>
            <person name="Paez-Espino D."/>
            <person name="Jungbluth S."/>
            <person name="Walsh D.A."/>
            <person name="Denef V.J."/>
            <person name="McMahon K.D."/>
            <person name="Konstantinidis K.T."/>
            <person name="Eloe-Fadrosh E.A."/>
            <person name="Kyrpides N.C."/>
            <person name="Woyke T."/>
        </authorList>
    </citation>
    <scope>NUCLEOTIDE SEQUENCE</scope>
    <source>
        <strain evidence="2">GVMAG-M-3300027736-24</strain>
    </source>
</reference>
<proteinExistence type="predicted"/>
<evidence type="ECO:0000313" key="2">
    <source>
        <dbReference type="EMBL" id="QHU05933.1"/>
    </source>
</evidence>
<sequence>MSNKMSEQKEILIFISKQLDKISDEIKELNTRMDRLEGKTDDLHDYIPFVGWLEEVGQNLSKRFKWLNGYKPCPVLLHTSEKMITN</sequence>
<evidence type="ECO:0000256" key="1">
    <source>
        <dbReference type="SAM" id="Coils"/>
    </source>
</evidence>
<dbReference type="AlphaFoldDB" id="A0A6C0JKP1"/>
<feature type="coiled-coil region" evidence="1">
    <location>
        <begin position="12"/>
        <end position="39"/>
    </location>
</feature>
<accession>A0A6C0JKP1</accession>
<dbReference type="EMBL" id="MN740428">
    <property type="protein sequence ID" value="QHU05933.1"/>
    <property type="molecule type" value="Genomic_DNA"/>
</dbReference>
<name>A0A6C0JKP1_9ZZZZ</name>